<dbReference type="Proteomes" id="UP000638353">
    <property type="component" value="Unassembled WGS sequence"/>
</dbReference>
<evidence type="ECO:0000313" key="2">
    <source>
        <dbReference type="EMBL" id="GHC90810.1"/>
    </source>
</evidence>
<dbReference type="Gene3D" id="1.10.510.10">
    <property type="entry name" value="Transferase(Phosphotransferase) domain 1"/>
    <property type="match status" value="1"/>
</dbReference>
<reference evidence="2" key="2">
    <citation type="submission" date="2020-09" db="EMBL/GenBank/DDBJ databases">
        <authorList>
            <person name="Sun Q."/>
            <person name="Ohkuma M."/>
        </authorList>
    </citation>
    <scope>NUCLEOTIDE SEQUENCE</scope>
    <source>
        <strain evidence="2">JCM 4637</strain>
    </source>
</reference>
<feature type="domain" description="Aminoglycoside phosphotransferase" evidence="1">
    <location>
        <begin position="100"/>
        <end position="144"/>
    </location>
</feature>
<feature type="domain" description="Aminoglycoside phosphotransferase" evidence="1">
    <location>
        <begin position="3"/>
        <end position="97"/>
    </location>
</feature>
<dbReference type="InterPro" id="IPR011009">
    <property type="entry name" value="Kinase-like_dom_sf"/>
</dbReference>
<comment type="caution">
    <text evidence="2">The sequence shown here is derived from an EMBL/GenBank/DDBJ whole genome shotgun (WGS) entry which is preliminary data.</text>
</comment>
<accession>A0A918WWQ0</accession>
<dbReference type="EMBL" id="BMVC01000004">
    <property type="protein sequence ID" value="GHC90810.1"/>
    <property type="molecule type" value="Genomic_DNA"/>
</dbReference>
<reference evidence="2" key="1">
    <citation type="journal article" date="2014" name="Int. J. Syst. Evol. Microbiol.">
        <title>Complete genome sequence of Corynebacterium casei LMG S-19264T (=DSM 44701T), isolated from a smear-ripened cheese.</title>
        <authorList>
            <consortium name="US DOE Joint Genome Institute (JGI-PGF)"/>
            <person name="Walter F."/>
            <person name="Albersmeier A."/>
            <person name="Kalinowski J."/>
            <person name="Ruckert C."/>
        </authorList>
    </citation>
    <scope>NUCLEOTIDE SEQUENCE</scope>
    <source>
        <strain evidence="2">JCM 4637</strain>
    </source>
</reference>
<sequence>MGSGRSAEIFALDEQWVLRRNRHGGDTAEEVAVMAHLAAHGYPVPAVRAAEVPSEMVIQRLYGKTMLQAFVSGEITEEAAATIVAELLHSLHKVPARVSTHPQDRILHLDLHPDNVMLTAEGPMVIDWCTTAEGPEGLDWAMTALILAEVAVVPCPPEAGPQVAAMATGARMMLTSLLERRGSGIDLDDAGSGCLARARARRAEDPNLSPEEIGRLDEAASLVATLAASTSPLLSADNNTGG</sequence>
<evidence type="ECO:0000313" key="3">
    <source>
        <dbReference type="Proteomes" id="UP000638353"/>
    </source>
</evidence>
<gene>
    <name evidence="2" type="ORF">GCM10010334_25130</name>
</gene>
<name>A0A918WWQ0_9ACTN</name>
<protein>
    <recommendedName>
        <fullName evidence="1">Aminoglycoside phosphotransferase domain-containing protein</fullName>
    </recommendedName>
</protein>
<proteinExistence type="predicted"/>
<dbReference type="AlphaFoldDB" id="A0A918WWQ0"/>
<organism evidence="2 3">
    <name type="scientific">Streptomyces finlayi</name>
    <dbReference type="NCBI Taxonomy" id="67296"/>
    <lineage>
        <taxon>Bacteria</taxon>
        <taxon>Bacillati</taxon>
        <taxon>Actinomycetota</taxon>
        <taxon>Actinomycetes</taxon>
        <taxon>Kitasatosporales</taxon>
        <taxon>Streptomycetaceae</taxon>
        <taxon>Streptomyces</taxon>
    </lineage>
</organism>
<evidence type="ECO:0000259" key="1">
    <source>
        <dbReference type="Pfam" id="PF01636"/>
    </source>
</evidence>
<dbReference type="InterPro" id="IPR002575">
    <property type="entry name" value="Aminoglycoside_PTrfase"/>
</dbReference>
<dbReference type="SUPFAM" id="SSF56112">
    <property type="entry name" value="Protein kinase-like (PK-like)"/>
    <property type="match status" value="1"/>
</dbReference>
<dbReference type="Pfam" id="PF01636">
    <property type="entry name" value="APH"/>
    <property type="match status" value="2"/>
</dbReference>